<dbReference type="GeneID" id="82847797"/>
<evidence type="ECO:0000256" key="3">
    <source>
        <dbReference type="ARBA" id="ARBA00023295"/>
    </source>
</evidence>
<organism evidence="5 6">
    <name type="scientific">Lactobacillus hominis DSM 23910 = CRBIP 24.179</name>
    <dbReference type="NCBI Taxonomy" id="1423758"/>
    <lineage>
        <taxon>Bacteria</taxon>
        <taxon>Bacillati</taxon>
        <taxon>Bacillota</taxon>
        <taxon>Bacilli</taxon>
        <taxon>Lactobacillales</taxon>
        <taxon>Lactobacillaceae</taxon>
        <taxon>Lactobacillus</taxon>
    </lineage>
</organism>
<dbReference type="Proteomes" id="UP000009320">
    <property type="component" value="Unassembled WGS sequence"/>
</dbReference>
<keyword evidence="2 4" id="KW-0378">Hydrolase</keyword>
<dbReference type="Gene3D" id="3.20.20.80">
    <property type="entry name" value="Glycosidases"/>
    <property type="match status" value="1"/>
</dbReference>
<dbReference type="PROSITE" id="PS51904">
    <property type="entry name" value="GLYCOSYL_HYDROL_F25_2"/>
    <property type="match status" value="1"/>
</dbReference>
<dbReference type="EC" id="3.2.1.17" evidence="4"/>
<keyword evidence="6" id="KW-1185">Reference proteome</keyword>
<dbReference type="SMART" id="SM00641">
    <property type="entry name" value="Glyco_25"/>
    <property type="match status" value="1"/>
</dbReference>
<dbReference type="eggNOG" id="COG3757">
    <property type="taxonomic scope" value="Bacteria"/>
</dbReference>
<dbReference type="InterPro" id="IPR008270">
    <property type="entry name" value="Glyco_hydro_25_AS"/>
</dbReference>
<evidence type="ECO:0000256" key="1">
    <source>
        <dbReference type="ARBA" id="ARBA00010646"/>
    </source>
</evidence>
<dbReference type="GO" id="GO:0009253">
    <property type="term" value="P:peptidoglycan catabolic process"/>
    <property type="evidence" value="ECO:0007669"/>
    <property type="project" value="InterPro"/>
</dbReference>
<evidence type="ECO:0000256" key="4">
    <source>
        <dbReference type="RuleBase" id="RU361176"/>
    </source>
</evidence>
<dbReference type="InterPro" id="IPR017853">
    <property type="entry name" value="GH"/>
</dbReference>
<dbReference type="GO" id="GO:0003796">
    <property type="term" value="F:lysozyme activity"/>
    <property type="evidence" value="ECO:0007669"/>
    <property type="project" value="UniProtKB-EC"/>
</dbReference>
<dbReference type="PROSITE" id="PS00953">
    <property type="entry name" value="GLYCOSYL_HYDROL_F25_1"/>
    <property type="match status" value="1"/>
</dbReference>
<sequence length="360" mass="39182">MVRQFGADVSSNNPPNVNNYARFGSKFVIVKLTEGTTYRNPSAKQQIASAIASGQTPHGYFFAVFSDNSYLAQLNAELAIYQAKALGLPAGSILATDWEVGDGNEVTGPVSANTQAILVSMRMIQKAGYRPMLYSGAYNLKNRVNTSLILKEFPDSLWVAAYPLGNGTAVSQPDFSCFPSMDGVAIWQFTDNWCNQGVDGNIALMDFSKVKSEEVDDELNWHPQVKYNELGQFKINRPNGADLYEDASLKKVVGHRPNGATFKINRAKDGAVCAGTNQWFNQADGLTKINPLAVNPYGKGIAQITADNAWTQNNAKPDTGVKHLEKGSTWHVLGRSGKYLLIGNEQSGKFVDGDKATIVL</sequence>
<dbReference type="InterPro" id="IPR018077">
    <property type="entry name" value="Glyco_hydro_fam25_subgr"/>
</dbReference>
<dbReference type="Pfam" id="PF01183">
    <property type="entry name" value="Glyco_hydro_25"/>
    <property type="match status" value="1"/>
</dbReference>
<comment type="catalytic activity">
    <reaction evidence="4">
        <text>Hydrolysis of (1-&gt;4)-beta-linkages between N-acetylmuramic acid and N-acetyl-D-glucosamine residues in a peptidoglycan and between N-acetyl-D-glucosamine residues in chitodextrins.</text>
        <dbReference type="EC" id="3.2.1.17"/>
    </reaction>
</comment>
<reference evidence="5 6" key="1">
    <citation type="submission" date="2012-06" db="EMBL/GenBank/DDBJ databases">
        <title>Draft Genome Sequence of Lactobacillus hominis Strain CRBIP 24.179T, isolated from human intestine.</title>
        <authorList>
            <person name="Cousin S."/>
            <person name="Ma L."/>
            <person name="Bizet C."/>
            <person name="Loux V."/>
            <person name="Bouchier C."/>
            <person name="Clermont D."/>
            <person name="Creno S."/>
        </authorList>
    </citation>
    <scope>NUCLEOTIDE SEQUENCE [LARGE SCALE GENOMIC DNA]</scope>
    <source>
        <strain evidence="6">CRBIP 24.179T</strain>
    </source>
</reference>
<evidence type="ECO:0000313" key="6">
    <source>
        <dbReference type="Proteomes" id="UP000009320"/>
    </source>
</evidence>
<protein>
    <recommendedName>
        <fullName evidence="4">Lysozyme</fullName>
        <ecNumber evidence="4">3.2.1.17</ecNumber>
    </recommendedName>
</protein>
<keyword evidence="3 4" id="KW-0326">Glycosidase</keyword>
<accession>I7JVC4</accession>
<dbReference type="EMBL" id="CAKE01000028">
    <property type="protein sequence ID" value="CCI82591.1"/>
    <property type="molecule type" value="Genomic_DNA"/>
</dbReference>
<proteinExistence type="inferred from homology"/>
<dbReference type="InterPro" id="IPR002053">
    <property type="entry name" value="Glyco_hydro_25"/>
</dbReference>
<gene>
    <name evidence="5" type="ORF">BN55_05685</name>
</gene>
<comment type="caution">
    <text evidence="5">The sequence shown here is derived from an EMBL/GenBank/DDBJ whole genome shotgun (WGS) entry which is preliminary data.</text>
</comment>
<dbReference type="RefSeq" id="WP_008471717.1">
    <property type="nucleotide sequence ID" value="NZ_CAKE01000028.1"/>
</dbReference>
<evidence type="ECO:0000313" key="5">
    <source>
        <dbReference type="EMBL" id="CCI82591.1"/>
    </source>
</evidence>
<dbReference type="SUPFAM" id="SSF51445">
    <property type="entry name" value="(Trans)glycosidases"/>
    <property type="match status" value="1"/>
</dbReference>
<name>I7JVC4_9LACO</name>
<evidence type="ECO:0000256" key="2">
    <source>
        <dbReference type="ARBA" id="ARBA00022801"/>
    </source>
</evidence>
<dbReference type="GO" id="GO:0016998">
    <property type="term" value="P:cell wall macromolecule catabolic process"/>
    <property type="evidence" value="ECO:0007669"/>
    <property type="project" value="InterPro"/>
</dbReference>
<dbReference type="AlphaFoldDB" id="I7JVC4"/>
<comment type="similarity">
    <text evidence="1 4">Belongs to the glycosyl hydrolase 25 family.</text>
</comment>